<gene>
    <name evidence="5" type="ORF">Y10_27090</name>
</gene>
<dbReference type="InterPro" id="IPR036415">
    <property type="entry name" value="Lamin_tail_dom_sf"/>
</dbReference>
<feature type="signal peptide" evidence="2">
    <location>
        <begin position="1"/>
        <end position="27"/>
    </location>
</feature>
<evidence type="ECO:0000313" key="5">
    <source>
        <dbReference type="EMBL" id="GLB50341.1"/>
    </source>
</evidence>
<sequence length="1246" mass="130324">MKKQLLLTKWLLVLCISLFFGFTQLQAQTLSPGDIAIIGVGVDSEDVYLVALKDINAGEIIFITDEEASTSGSFNSGEGFFSFTTPNITAGDVFMFKTSGVTDIEGSGTISVTGHSGAFTLSNSGDGVYIYQSASNTYNGNDYTFLGFAGEDSGDGSIAPGLTEGTTAIYFGGDNGRYDGTRTGLDQAGFLAEIYNPTNWSTSGSTMTYDTTDFSFTPSACAFSFGEATYTCNSNTLGNNNDTVLISIPYTGSSSNITSVTTSSAGVIGGDDPTTVADGTITISGLSEGDAWDIIINGGDCDGLAIIETVGAAICDPAPTTCFDLSTGAELFELVPVTMNTQGDEWTYSSGSYSMNGYCGSGCTEESDTWLVFGPLDTTGVTNLSLLFESSESYSGTDLLVQYTTAYSGCPTSTSWNTLATIANDGDQNIDLSSVSGTDIFIAIQYYDNDGTYSSWSLYNVELESYGSCPVLGTRPTSNCAICDIALGEASYECDAITNGADTVTISIPYTGIENTITSLSTTATGAIIGGDDPALVADGTIIITGLAEGDAWDLTINGGECDGNTLSGTISDVICLPCPATEGDLIITEIMQNPNIVSDDNGEYFEVYNTTGAAIDMLGLVIGSNNASEEFTVDTSVIVPAGGYVIFGKSADTAINGGVEVDYEYHSSFYLGNGADQVTISCPGSGNVIDEVVYDGGTAFPDPTGSAMELSFASYNSTDNDNGANWFESLIPFGDGDYGTPRYKGNYWTGATSTAWTDASNWEDTQVPITEDAVAIPVLSGLTNEPTITSGVTISNLTIGSGATLTVASGAAIVVTGISEGTVTVERDLTNAWHLVSSPVANFTLEDFIADNSLATGTGSNIGLASYDTATDSWLYSTAATTGNWTSGNGYTTLLSGASTVSFTGTIPTTDITTTITSGGTYDFGLVGNPYPAYITIDDLFSANSAVLNENTVWMWDGTQYVTLNTLNAGYIAPSQGFFVSGAGAVSFTKDMQTTNTATFYKTTSDDTHTLENVNQEEIGMFRLALTNNVQNVSTDIYFVPGATPGFDNGYDSSMFSSANPALAVYTTTAANDVTNKLAIQAIPTSGYAQMSVPVGVISSNGGSVTFSLSQMVDLPVGVHIYLQDNLNGTTTQLDTFGAYYEVAIPAGYNGTGDFFLNITNDALATDNVSLTTAELITKGNVVTILNLEQDATLNVYNMLGQKVQTTNLQGANNQSIQVSVTTGTYIVSLETENAQITKKIIIRN</sequence>
<keyword evidence="1 2" id="KW-0732">Signal</keyword>
<keyword evidence="6" id="KW-1185">Reference proteome</keyword>
<dbReference type="Pfam" id="PF00932">
    <property type="entry name" value="LTD"/>
    <property type="match status" value="1"/>
</dbReference>
<reference evidence="5" key="1">
    <citation type="submission" date="2022-07" db="EMBL/GenBank/DDBJ databases">
        <title>Taxonomy of Novel Oxalotrophic and Methylotrophic Bacteria.</title>
        <authorList>
            <person name="Sahin N."/>
            <person name="Tani A."/>
        </authorList>
    </citation>
    <scope>NUCLEOTIDE SEQUENCE</scope>
    <source>
        <strain evidence="5">Y10</strain>
    </source>
</reference>
<organism evidence="5 6">
    <name type="scientific">Neptunitalea lumnitzerae</name>
    <dbReference type="NCBI Taxonomy" id="2965509"/>
    <lineage>
        <taxon>Bacteria</taxon>
        <taxon>Pseudomonadati</taxon>
        <taxon>Bacteroidota</taxon>
        <taxon>Flavobacteriia</taxon>
        <taxon>Flavobacteriales</taxon>
        <taxon>Flavobacteriaceae</taxon>
        <taxon>Neptunitalea</taxon>
    </lineage>
</organism>
<accession>A0ABQ5MLQ8</accession>
<evidence type="ECO:0000256" key="1">
    <source>
        <dbReference type="ARBA" id="ARBA00022729"/>
    </source>
</evidence>
<dbReference type="EMBL" id="BRVO01000003">
    <property type="protein sequence ID" value="GLB50341.1"/>
    <property type="molecule type" value="Genomic_DNA"/>
</dbReference>
<dbReference type="InterPro" id="IPR001322">
    <property type="entry name" value="Lamin_tail_dom"/>
</dbReference>
<evidence type="ECO:0000259" key="4">
    <source>
        <dbReference type="Pfam" id="PF18962"/>
    </source>
</evidence>
<comment type="caution">
    <text evidence="5">The sequence shown here is derived from an EMBL/GenBank/DDBJ whole genome shotgun (WGS) entry which is preliminary data.</text>
</comment>
<feature type="chain" id="PRO_5046065780" description="LTD domain-containing protein" evidence="2">
    <location>
        <begin position="28"/>
        <end position="1246"/>
    </location>
</feature>
<feature type="domain" description="Secretion system C-terminal sorting" evidence="4">
    <location>
        <begin position="1183"/>
        <end position="1244"/>
    </location>
</feature>
<dbReference type="SUPFAM" id="SSF74853">
    <property type="entry name" value="Lamin A/C globular tail domain"/>
    <property type="match status" value="1"/>
</dbReference>
<feature type="domain" description="LTD" evidence="3">
    <location>
        <begin position="581"/>
        <end position="695"/>
    </location>
</feature>
<dbReference type="Pfam" id="PF18962">
    <property type="entry name" value="Por_Secre_tail"/>
    <property type="match status" value="1"/>
</dbReference>
<evidence type="ECO:0008006" key="7">
    <source>
        <dbReference type="Google" id="ProtNLM"/>
    </source>
</evidence>
<dbReference type="InterPro" id="IPR026444">
    <property type="entry name" value="Secre_tail"/>
</dbReference>
<evidence type="ECO:0000256" key="2">
    <source>
        <dbReference type="SAM" id="SignalP"/>
    </source>
</evidence>
<proteinExistence type="predicted"/>
<protein>
    <recommendedName>
        <fullName evidence="7">LTD domain-containing protein</fullName>
    </recommendedName>
</protein>
<dbReference type="Proteomes" id="UP001143543">
    <property type="component" value="Unassembled WGS sequence"/>
</dbReference>
<dbReference type="NCBIfam" id="TIGR04183">
    <property type="entry name" value="Por_Secre_tail"/>
    <property type="match status" value="1"/>
</dbReference>
<dbReference type="RefSeq" id="WP_281765967.1">
    <property type="nucleotide sequence ID" value="NZ_BRVO01000003.1"/>
</dbReference>
<evidence type="ECO:0000313" key="6">
    <source>
        <dbReference type="Proteomes" id="UP001143543"/>
    </source>
</evidence>
<evidence type="ECO:0000259" key="3">
    <source>
        <dbReference type="Pfam" id="PF00932"/>
    </source>
</evidence>
<name>A0ABQ5MLQ8_9FLAO</name>